<keyword evidence="2" id="KW-0862">Zinc</keyword>
<dbReference type="Proteomes" id="UP001153069">
    <property type="component" value="Unassembled WGS sequence"/>
</dbReference>
<evidence type="ECO:0000313" key="5">
    <source>
        <dbReference type="EMBL" id="CAB9499923.1"/>
    </source>
</evidence>
<accession>A0A9N8DBF1</accession>
<keyword evidence="1" id="KW-0479">Metal-binding</keyword>
<evidence type="ECO:0000256" key="1">
    <source>
        <dbReference type="ARBA" id="ARBA00022723"/>
    </source>
</evidence>
<feature type="domain" description="CMP/dCMP-type deaminase" evidence="4">
    <location>
        <begin position="67"/>
        <end position="171"/>
    </location>
</feature>
<dbReference type="GO" id="GO:0008270">
    <property type="term" value="F:zinc ion binding"/>
    <property type="evidence" value="ECO:0007669"/>
    <property type="project" value="InterPro"/>
</dbReference>
<dbReference type="EMBL" id="CAICTM010000071">
    <property type="protein sequence ID" value="CAB9499923.1"/>
    <property type="molecule type" value="Genomic_DNA"/>
</dbReference>
<dbReference type="InterPro" id="IPR058535">
    <property type="entry name" value="MafB19-deam"/>
</dbReference>
<dbReference type="GO" id="GO:0002100">
    <property type="term" value="P:tRNA wobble adenosine to inosine editing"/>
    <property type="evidence" value="ECO:0007669"/>
    <property type="project" value="InterPro"/>
</dbReference>
<feature type="region of interest" description="Disordered" evidence="3">
    <location>
        <begin position="1"/>
        <end position="23"/>
    </location>
</feature>
<dbReference type="OrthoDB" id="46889at2759"/>
<dbReference type="Gene3D" id="3.40.140.10">
    <property type="entry name" value="Cytidine Deaminase, domain 2"/>
    <property type="match status" value="1"/>
</dbReference>
<dbReference type="AlphaFoldDB" id="A0A9N8DBF1"/>
<feature type="region of interest" description="Disordered" evidence="3">
    <location>
        <begin position="199"/>
        <end position="239"/>
    </location>
</feature>
<name>A0A9N8DBF1_9STRA</name>
<keyword evidence="6" id="KW-1185">Reference proteome</keyword>
<evidence type="ECO:0000313" key="6">
    <source>
        <dbReference type="Proteomes" id="UP001153069"/>
    </source>
</evidence>
<protein>
    <recommendedName>
        <fullName evidence="4">CMP/dCMP-type deaminase domain-containing protein</fullName>
    </recommendedName>
</protein>
<dbReference type="GO" id="GO:0052717">
    <property type="term" value="F:tRNA-specific adenosine-34 deaminase activity"/>
    <property type="evidence" value="ECO:0007669"/>
    <property type="project" value="UniProtKB-EC"/>
</dbReference>
<sequence>MEEEETKTNPTTTQDNVSNTDGASGCEALKPFRTYGWKPDPHLSVDDNLLDLLLIVTRSSTCRDGGMACIITKQTKRQQDNETASPLSLFQSILAVATNRALYSVNDSDLHAEVCALGACARHGHATEACTAYITMPPCKKCLGSLVVSGIQTLVFPRHIPPYIQQVAAQDHSNLTIVHKNDTEEWNQRRQRIQTLIETYQKEHPGEEGEIAKRRKQRKEEKQQRKQRKLEKDNAEPTK</sequence>
<dbReference type="SUPFAM" id="SSF53927">
    <property type="entry name" value="Cytidine deaminase-like"/>
    <property type="match status" value="1"/>
</dbReference>
<dbReference type="PROSITE" id="PS00903">
    <property type="entry name" value="CYT_DCMP_DEAMINASES_1"/>
    <property type="match status" value="1"/>
</dbReference>
<evidence type="ECO:0000256" key="3">
    <source>
        <dbReference type="SAM" id="MobiDB-lite"/>
    </source>
</evidence>
<dbReference type="Pfam" id="PF14437">
    <property type="entry name" value="MafB19-deam"/>
    <property type="match status" value="1"/>
</dbReference>
<feature type="compositionally biased region" description="Basic and acidic residues" evidence="3">
    <location>
        <begin position="200"/>
        <end position="239"/>
    </location>
</feature>
<reference evidence="5" key="1">
    <citation type="submission" date="2020-06" db="EMBL/GenBank/DDBJ databases">
        <authorList>
            <consortium name="Plant Systems Biology data submission"/>
        </authorList>
    </citation>
    <scope>NUCLEOTIDE SEQUENCE</scope>
    <source>
        <strain evidence="5">D6</strain>
    </source>
</reference>
<organism evidence="5 6">
    <name type="scientific">Seminavis robusta</name>
    <dbReference type="NCBI Taxonomy" id="568900"/>
    <lineage>
        <taxon>Eukaryota</taxon>
        <taxon>Sar</taxon>
        <taxon>Stramenopiles</taxon>
        <taxon>Ochrophyta</taxon>
        <taxon>Bacillariophyta</taxon>
        <taxon>Bacillariophyceae</taxon>
        <taxon>Bacillariophycidae</taxon>
        <taxon>Naviculales</taxon>
        <taxon>Naviculaceae</taxon>
        <taxon>Seminavis</taxon>
    </lineage>
</organism>
<dbReference type="InterPro" id="IPR016193">
    <property type="entry name" value="Cytidine_deaminase-like"/>
</dbReference>
<evidence type="ECO:0000256" key="2">
    <source>
        <dbReference type="ARBA" id="ARBA00022833"/>
    </source>
</evidence>
<comment type="caution">
    <text evidence="5">The sequence shown here is derived from an EMBL/GenBank/DDBJ whole genome shotgun (WGS) entry which is preliminary data.</text>
</comment>
<dbReference type="InterPro" id="IPR016192">
    <property type="entry name" value="APOBEC/CMP_deaminase_Zn-bd"/>
</dbReference>
<evidence type="ECO:0000259" key="4">
    <source>
        <dbReference type="PROSITE" id="PS51747"/>
    </source>
</evidence>
<dbReference type="PROSITE" id="PS51747">
    <property type="entry name" value="CYT_DCMP_DEAMINASES_2"/>
    <property type="match status" value="1"/>
</dbReference>
<gene>
    <name evidence="5" type="ORF">SEMRO_72_G039660.1</name>
</gene>
<dbReference type="InterPro" id="IPR002125">
    <property type="entry name" value="CMP_dCMP_dom"/>
</dbReference>
<proteinExistence type="predicted"/>